<dbReference type="Proteomes" id="UP000515121">
    <property type="component" value="Unplaced"/>
</dbReference>
<dbReference type="RefSeq" id="XP_022762697.1">
    <property type="nucleotide sequence ID" value="XM_022906962.1"/>
</dbReference>
<dbReference type="PROSITE" id="PS51925">
    <property type="entry name" value="SWIB_MDM2"/>
    <property type="match status" value="1"/>
</dbReference>
<dbReference type="SUPFAM" id="SSF57903">
    <property type="entry name" value="FYVE/PHD zinc finger"/>
    <property type="match status" value="1"/>
</dbReference>
<dbReference type="InterPro" id="IPR003169">
    <property type="entry name" value="GYF"/>
</dbReference>
<dbReference type="PROSITE" id="PS50829">
    <property type="entry name" value="GYF"/>
    <property type="match status" value="1"/>
</dbReference>
<dbReference type="InterPro" id="IPR035445">
    <property type="entry name" value="GYF-like_dom_sf"/>
</dbReference>
<dbReference type="InterPro" id="IPR036128">
    <property type="entry name" value="Plus3-like_sf"/>
</dbReference>
<dbReference type="PANTHER" id="PTHR46851:SF23">
    <property type="entry name" value="SWIB_MDM2 DOMAIN-CONTAINING PROTEIN"/>
    <property type="match status" value="1"/>
</dbReference>
<dbReference type="SUPFAM" id="SSF55277">
    <property type="entry name" value="GYF domain"/>
    <property type="match status" value="1"/>
</dbReference>
<dbReference type="OrthoDB" id="1870062at2759"/>
<dbReference type="CDD" id="cd15568">
    <property type="entry name" value="PHD5_NSD"/>
    <property type="match status" value="1"/>
</dbReference>
<dbReference type="InterPro" id="IPR045894">
    <property type="entry name" value="At5g08430-like"/>
</dbReference>
<dbReference type="InterPro" id="IPR001965">
    <property type="entry name" value="Znf_PHD"/>
</dbReference>
<dbReference type="KEGG" id="dzi:111308561"/>
<proteinExistence type="predicted"/>
<keyword evidence="7" id="KW-1185">Reference proteome</keyword>
<dbReference type="GeneID" id="111308561"/>
<name>A0A6P6ACW6_DURZI</name>
<gene>
    <name evidence="8" type="primary">LOC111308561</name>
</gene>
<evidence type="ECO:0000313" key="7">
    <source>
        <dbReference type="Proteomes" id="UP000515121"/>
    </source>
</evidence>
<dbReference type="SMART" id="SM00719">
    <property type="entry name" value="Plus3"/>
    <property type="match status" value="1"/>
</dbReference>
<dbReference type="Pfam" id="PF25980">
    <property type="entry name" value="NERD_plant"/>
    <property type="match status" value="1"/>
</dbReference>
<dbReference type="InterPro" id="IPR036885">
    <property type="entry name" value="SWIB_MDM2_dom_sf"/>
</dbReference>
<feature type="domain" description="Plus3" evidence="5">
    <location>
        <begin position="410"/>
        <end position="539"/>
    </location>
</feature>
<dbReference type="PROSITE" id="PS51360">
    <property type="entry name" value="PLUS3"/>
    <property type="match status" value="1"/>
</dbReference>
<dbReference type="GO" id="GO:0008270">
    <property type="term" value="F:zinc ion binding"/>
    <property type="evidence" value="ECO:0007669"/>
    <property type="project" value="UniProtKB-KW"/>
</dbReference>
<dbReference type="Gene3D" id="1.10.245.10">
    <property type="entry name" value="SWIB/MDM2 domain"/>
    <property type="match status" value="1"/>
</dbReference>
<dbReference type="Gene3D" id="3.30.40.10">
    <property type="entry name" value="Zinc/RING finger domain, C3HC4 (zinc finger)"/>
    <property type="match status" value="1"/>
</dbReference>
<dbReference type="InterPro" id="IPR011011">
    <property type="entry name" value="Znf_FYVE_PHD"/>
</dbReference>
<evidence type="ECO:0000259" key="6">
    <source>
        <dbReference type="PROSITE" id="PS51925"/>
    </source>
</evidence>
<dbReference type="GO" id="GO:0003677">
    <property type="term" value="F:DNA binding"/>
    <property type="evidence" value="ECO:0007669"/>
    <property type="project" value="InterPro"/>
</dbReference>
<dbReference type="InterPro" id="IPR013083">
    <property type="entry name" value="Znf_RING/FYVE/PHD"/>
</dbReference>
<keyword evidence="1" id="KW-0479">Metal-binding</keyword>
<feature type="domain" description="DM2" evidence="6">
    <location>
        <begin position="284"/>
        <end position="364"/>
    </location>
</feature>
<dbReference type="AlphaFoldDB" id="A0A6P6ACW6"/>
<dbReference type="Gene3D" id="3.30.1490.40">
    <property type="match status" value="1"/>
</dbReference>
<evidence type="ECO:0000313" key="8">
    <source>
        <dbReference type="RefSeq" id="XP_022762697.1"/>
    </source>
</evidence>
<keyword evidence="3" id="KW-0862">Zinc</keyword>
<dbReference type="Gene3D" id="3.90.70.200">
    <property type="entry name" value="Plus-3 domain"/>
    <property type="match status" value="1"/>
</dbReference>
<dbReference type="InterPro" id="IPR003121">
    <property type="entry name" value="SWIB_MDM2_domain"/>
</dbReference>
<reference evidence="8" key="1">
    <citation type="submission" date="2025-08" db="UniProtKB">
        <authorList>
            <consortium name="RefSeq"/>
        </authorList>
    </citation>
    <scope>IDENTIFICATION</scope>
    <source>
        <tissue evidence="8">Fruit stalk</tissue>
    </source>
</reference>
<feature type="domain" description="GYF" evidence="4">
    <location>
        <begin position="770"/>
        <end position="824"/>
    </location>
</feature>
<evidence type="ECO:0000256" key="2">
    <source>
        <dbReference type="ARBA" id="ARBA00022771"/>
    </source>
</evidence>
<organism evidence="7 8">
    <name type="scientific">Durio zibethinus</name>
    <name type="common">Durian</name>
    <dbReference type="NCBI Taxonomy" id="66656"/>
    <lineage>
        <taxon>Eukaryota</taxon>
        <taxon>Viridiplantae</taxon>
        <taxon>Streptophyta</taxon>
        <taxon>Embryophyta</taxon>
        <taxon>Tracheophyta</taxon>
        <taxon>Spermatophyta</taxon>
        <taxon>Magnoliopsida</taxon>
        <taxon>eudicotyledons</taxon>
        <taxon>Gunneridae</taxon>
        <taxon>Pentapetalae</taxon>
        <taxon>rosids</taxon>
        <taxon>malvids</taxon>
        <taxon>Malvales</taxon>
        <taxon>Malvaceae</taxon>
        <taxon>Helicteroideae</taxon>
        <taxon>Durio</taxon>
    </lineage>
</organism>
<protein>
    <submittedName>
        <fullName evidence="8">Uncharacterized protein At5g08430-like isoform X1</fullName>
    </submittedName>
</protein>
<evidence type="ECO:0000259" key="4">
    <source>
        <dbReference type="PROSITE" id="PS50829"/>
    </source>
</evidence>
<dbReference type="Pfam" id="PF03126">
    <property type="entry name" value="Plus-3"/>
    <property type="match status" value="1"/>
</dbReference>
<sequence>MIASLFPFSGFEKLASKDSNSIADILSGVWWVNKKTVRATLWSIASEEQRKMGRRRNTKKKEEIAEDYCFFCKDGGLLRVCDYKNCLKTFHPQCVGRDVSLLESEERWFCGWHYCFICGKPAKFHCFCCPSAVCGCCLCDAEFAVVKQQKGFCNTCLELALLIEDKKDVNFNGVKIDFNDRETYEFFFKGYWELVKGKEGLTSKQVHSSYRMLKDGKNYDFQVNNNYGEEDASDFEDDVSDYDGLSDNQVQCRKRKKGKLSLTAGKKGKQSLTKRMGKSRKKEFLGWASKQLTEFLMSIGKSVMQELSQYDVATVVTEYCKEHKLFHPEKKKKVICDERLQSLFGRKSVNRNGIYKLLTVHFAENLEQSEDSVGFSSKEDDDNILVPYKRHRQFEEKEIAPNPRQGYLAAIVSSNINLVYLKRSLVQELEKQLDTFHGKMMGSFVRVKSDPNDYFQKNSHMLVQVKGLKKISIKEEMNSIIHLQVSNVLNDVPVCKLSDDDFTEEEMEDLNRRMRTRLLERPTVVELEQKARSLHEDITKHWIMKELALLQNQINRANEKGWRRELSEYMDRMLLLQMPSEQSRLIHEIPEVVADVTGPELACKDSPRGEKEEHKASSESALRSFPRIQTSILENNGVSCCQNDAMDAAEGKQQHARAFISDDHCHHSKLIPTRVEGDETEGNQFFQELKQSCPARSVPQLLPQESFDGQTSTVFQEKQHGNAAGEKQNQPLDIAGHVKLETQFEVIELSDDEKQDASAMNWQTFKDVDRSMWYCISPRGNIKGPYSMKVLKEWNESSCGQLQFKVLKNGQRPEEAVLLTDAIQQNFNS</sequence>
<dbReference type="SUPFAM" id="SSF159042">
    <property type="entry name" value="Plus3-like"/>
    <property type="match status" value="1"/>
</dbReference>
<dbReference type="SUPFAM" id="SSF47592">
    <property type="entry name" value="SWIB/MDM2 domain"/>
    <property type="match status" value="1"/>
</dbReference>
<dbReference type="InterPro" id="IPR004343">
    <property type="entry name" value="Plus-3_dom"/>
</dbReference>
<dbReference type="SMART" id="SM00249">
    <property type="entry name" value="PHD"/>
    <property type="match status" value="1"/>
</dbReference>
<accession>A0A6P6ACW6</accession>
<keyword evidence="2" id="KW-0863">Zinc-finger</keyword>
<evidence type="ECO:0000256" key="1">
    <source>
        <dbReference type="ARBA" id="ARBA00022723"/>
    </source>
</evidence>
<evidence type="ECO:0000259" key="5">
    <source>
        <dbReference type="PROSITE" id="PS51360"/>
    </source>
</evidence>
<dbReference type="InterPro" id="IPR058668">
    <property type="entry name" value="NERD_dom"/>
</dbReference>
<dbReference type="PANTHER" id="PTHR46851">
    <property type="entry name" value="OS01G0884500 PROTEIN"/>
    <property type="match status" value="1"/>
</dbReference>
<dbReference type="CDD" id="cd10567">
    <property type="entry name" value="SWIB-MDM2_like"/>
    <property type="match status" value="1"/>
</dbReference>
<dbReference type="Pfam" id="PF02201">
    <property type="entry name" value="SWIB"/>
    <property type="match status" value="1"/>
</dbReference>
<evidence type="ECO:0000256" key="3">
    <source>
        <dbReference type="ARBA" id="ARBA00022833"/>
    </source>
</evidence>